<dbReference type="Pfam" id="PF02518">
    <property type="entry name" value="HATPase_c"/>
    <property type="match status" value="1"/>
</dbReference>
<organism evidence="12 13">
    <name type="scientific">Streptomyces cyanogenus</name>
    <dbReference type="NCBI Taxonomy" id="80860"/>
    <lineage>
        <taxon>Bacteria</taxon>
        <taxon>Bacillati</taxon>
        <taxon>Actinomycetota</taxon>
        <taxon>Actinomycetes</taxon>
        <taxon>Kitasatosporales</taxon>
        <taxon>Streptomycetaceae</taxon>
        <taxon>Streptomyces</taxon>
    </lineage>
</organism>
<dbReference type="PANTHER" id="PTHR24421">
    <property type="entry name" value="NITRATE/NITRITE SENSOR PROTEIN NARX-RELATED"/>
    <property type="match status" value="1"/>
</dbReference>
<sequence>MTPLRVHALLSARPATAVLGAGARIIPPLAWDVLLVAALGVATLPAVAAEPAAVAVSLGLLLPLIWRRRSPWTVFGAVAAAAFAQWLLGYQLPAEISLLVALYTVAAYTTRQRLLIACLVMEGGILLACQRWASEQHLLSTAVALSALAAAAASLGANTRALRERAAQLQRERDQQARLAVAEERSRITREMHDIVTHNLSVMVALADSAPYARSADTSSAALRQISETGRQALTDMRRSLHLLRTDEPEAQRHPLPGMAELEGLAEQMRRAGLPTRLEIRGDPTPVPVAAQLTVYRLVQEALTNTLKHTPRGTRAHIRIHCLTDTDTVTVDVTDDGPPRQKADAASGLGIRSMRDRVAAHGGTLRAGPLPSGGWQVAARLDLGREADVVV</sequence>
<dbReference type="PANTHER" id="PTHR24421:SF10">
    <property type="entry name" value="NITRATE_NITRITE SENSOR PROTEIN NARQ"/>
    <property type="match status" value="1"/>
</dbReference>
<dbReference type="SMART" id="SM00387">
    <property type="entry name" value="HATPase_c"/>
    <property type="match status" value="1"/>
</dbReference>
<dbReference type="InterPro" id="IPR050482">
    <property type="entry name" value="Sensor_HK_TwoCompSys"/>
</dbReference>
<evidence type="ECO:0000256" key="7">
    <source>
        <dbReference type="ARBA" id="ARBA00022840"/>
    </source>
</evidence>
<dbReference type="InterPro" id="IPR011712">
    <property type="entry name" value="Sig_transdc_His_kin_sub3_dim/P"/>
</dbReference>
<dbReference type="EC" id="2.7.13.3" evidence="2"/>
<evidence type="ECO:0000256" key="3">
    <source>
        <dbReference type="ARBA" id="ARBA00022553"/>
    </source>
</evidence>
<keyword evidence="8" id="KW-0902">Two-component regulatory system</keyword>
<dbReference type="Pfam" id="PF23539">
    <property type="entry name" value="DUF7134"/>
    <property type="match status" value="1"/>
</dbReference>
<evidence type="ECO:0000256" key="4">
    <source>
        <dbReference type="ARBA" id="ARBA00022679"/>
    </source>
</evidence>
<keyword evidence="6" id="KW-0418">Kinase</keyword>
<reference evidence="12 13" key="1">
    <citation type="submission" date="2021-03" db="EMBL/GenBank/DDBJ databases">
        <title>Complete genome sequence of Streptomyces cyanogenus S136, producer of anticancer angucycline landomycin A.</title>
        <authorList>
            <person name="Hrab P."/>
            <person name="Ruckert C."/>
            <person name="Busche T."/>
            <person name="Ostash I."/>
            <person name="Kalinowski J."/>
            <person name="Fedorenko V."/>
            <person name="Yushchuk O."/>
            <person name="Ostash B."/>
        </authorList>
    </citation>
    <scope>NUCLEOTIDE SEQUENCE [LARGE SCALE GENOMIC DNA]</scope>
    <source>
        <strain evidence="12 13">S136</strain>
    </source>
</reference>
<evidence type="ECO:0000256" key="6">
    <source>
        <dbReference type="ARBA" id="ARBA00022777"/>
    </source>
</evidence>
<evidence type="ECO:0000313" key="13">
    <source>
        <dbReference type="Proteomes" id="UP000663908"/>
    </source>
</evidence>
<evidence type="ECO:0000256" key="5">
    <source>
        <dbReference type="ARBA" id="ARBA00022741"/>
    </source>
</evidence>
<dbReference type="Pfam" id="PF07730">
    <property type="entry name" value="HisKA_3"/>
    <property type="match status" value="1"/>
</dbReference>
<dbReference type="Proteomes" id="UP000663908">
    <property type="component" value="Chromosome"/>
</dbReference>
<comment type="catalytic activity">
    <reaction evidence="1">
        <text>ATP + protein L-histidine = ADP + protein N-phospho-L-histidine.</text>
        <dbReference type="EC" id="2.7.13.3"/>
    </reaction>
</comment>
<keyword evidence="10" id="KW-1133">Transmembrane helix</keyword>
<evidence type="ECO:0000256" key="8">
    <source>
        <dbReference type="ARBA" id="ARBA00023012"/>
    </source>
</evidence>
<dbReference type="CDD" id="cd16917">
    <property type="entry name" value="HATPase_UhpB-NarQ-NarX-like"/>
    <property type="match status" value="1"/>
</dbReference>
<dbReference type="Gene3D" id="1.20.5.1930">
    <property type="match status" value="1"/>
</dbReference>
<dbReference type="InterPro" id="IPR036890">
    <property type="entry name" value="HATPase_C_sf"/>
</dbReference>
<dbReference type="GO" id="GO:0004673">
    <property type="term" value="F:protein histidine kinase activity"/>
    <property type="evidence" value="ECO:0007669"/>
    <property type="project" value="UniProtKB-EC"/>
</dbReference>
<dbReference type="Gene3D" id="3.30.565.10">
    <property type="entry name" value="Histidine kinase-like ATPase, C-terminal domain"/>
    <property type="match status" value="1"/>
</dbReference>
<keyword evidence="7" id="KW-0067">ATP-binding</keyword>
<dbReference type="SUPFAM" id="SSF55874">
    <property type="entry name" value="ATPase domain of HSP90 chaperone/DNA topoisomerase II/histidine kinase"/>
    <property type="match status" value="1"/>
</dbReference>
<keyword evidence="5" id="KW-0547">Nucleotide-binding</keyword>
<feature type="coiled-coil region" evidence="9">
    <location>
        <begin position="152"/>
        <end position="179"/>
    </location>
</feature>
<keyword evidence="10" id="KW-0812">Transmembrane</keyword>
<dbReference type="InterPro" id="IPR055558">
    <property type="entry name" value="DUF7134"/>
</dbReference>
<accession>A0ABX7THS2</accession>
<dbReference type="EMBL" id="CP071839">
    <property type="protein sequence ID" value="QTD95947.1"/>
    <property type="molecule type" value="Genomic_DNA"/>
</dbReference>
<gene>
    <name evidence="12" type="primary">narX1</name>
    <name evidence="12" type="ORF">S1361_01250</name>
</gene>
<protein>
    <recommendedName>
        <fullName evidence="2">histidine kinase</fullName>
        <ecNumber evidence="2">2.7.13.3</ecNumber>
    </recommendedName>
</protein>
<feature type="transmembrane region" description="Helical" evidence="10">
    <location>
        <begin position="33"/>
        <end position="65"/>
    </location>
</feature>
<evidence type="ECO:0000256" key="10">
    <source>
        <dbReference type="SAM" id="Phobius"/>
    </source>
</evidence>
<evidence type="ECO:0000259" key="11">
    <source>
        <dbReference type="SMART" id="SM00387"/>
    </source>
</evidence>
<evidence type="ECO:0000313" key="12">
    <source>
        <dbReference type="EMBL" id="QTD95947.1"/>
    </source>
</evidence>
<keyword evidence="10" id="KW-0472">Membrane</keyword>
<keyword evidence="9" id="KW-0175">Coiled coil</keyword>
<dbReference type="InterPro" id="IPR003594">
    <property type="entry name" value="HATPase_dom"/>
</dbReference>
<keyword evidence="4 12" id="KW-0808">Transferase</keyword>
<evidence type="ECO:0000256" key="2">
    <source>
        <dbReference type="ARBA" id="ARBA00012438"/>
    </source>
</evidence>
<keyword evidence="3" id="KW-0597">Phosphoprotein</keyword>
<feature type="domain" description="Histidine kinase/HSP90-like ATPase" evidence="11">
    <location>
        <begin position="290"/>
        <end position="385"/>
    </location>
</feature>
<proteinExistence type="predicted"/>
<evidence type="ECO:0000256" key="1">
    <source>
        <dbReference type="ARBA" id="ARBA00000085"/>
    </source>
</evidence>
<feature type="transmembrane region" description="Helical" evidence="10">
    <location>
        <begin position="72"/>
        <end position="88"/>
    </location>
</feature>
<name>A0ABX7THS2_STRCY</name>
<keyword evidence="13" id="KW-1185">Reference proteome</keyword>
<evidence type="ECO:0000256" key="9">
    <source>
        <dbReference type="SAM" id="Coils"/>
    </source>
</evidence>